<evidence type="ECO:0000259" key="2">
    <source>
        <dbReference type="Pfam" id="PF13240"/>
    </source>
</evidence>
<protein>
    <submittedName>
        <fullName evidence="3">Zinc-ribbon domain-containing protein</fullName>
    </submittedName>
</protein>
<proteinExistence type="predicted"/>
<reference evidence="3 4" key="1">
    <citation type="submission" date="2018-12" db="EMBL/GenBank/DDBJ databases">
        <title>Genome Sequence of Candidatus Viridilinea halotolerans isolated from saline sulfide-rich spring.</title>
        <authorList>
            <person name="Grouzdev D.S."/>
            <person name="Burganskaya E.I."/>
            <person name="Krutkina M.S."/>
            <person name="Sukhacheva M.V."/>
            <person name="Gorlenko V.M."/>
        </authorList>
    </citation>
    <scope>NUCLEOTIDE SEQUENCE [LARGE SCALE GENOMIC DNA]</scope>
    <source>
        <strain evidence="3">Chok-6</strain>
    </source>
</reference>
<name>A0A426U8M3_9CHLR</name>
<dbReference type="InterPro" id="IPR026870">
    <property type="entry name" value="Zinc_ribbon_dom"/>
</dbReference>
<dbReference type="Gene3D" id="2.60.120.560">
    <property type="entry name" value="Exo-inulinase, domain 1"/>
    <property type="match status" value="1"/>
</dbReference>
<feature type="domain" description="Zinc-ribbon" evidence="2">
    <location>
        <begin position="6"/>
        <end position="27"/>
    </location>
</feature>
<dbReference type="Pfam" id="PF13240">
    <property type="entry name" value="Zn_Ribbon_1"/>
    <property type="match status" value="1"/>
</dbReference>
<organism evidence="3 4">
    <name type="scientific">Candidatus Viridilinea halotolerans</name>
    <dbReference type="NCBI Taxonomy" id="2491704"/>
    <lineage>
        <taxon>Bacteria</taxon>
        <taxon>Bacillati</taxon>
        <taxon>Chloroflexota</taxon>
        <taxon>Chloroflexia</taxon>
        <taxon>Chloroflexales</taxon>
        <taxon>Chloroflexineae</taxon>
        <taxon>Oscillochloridaceae</taxon>
        <taxon>Candidatus Viridilinea</taxon>
    </lineage>
</organism>
<accession>A0A426U8M3</accession>
<sequence length="345" mass="37066">MTEITCPSCGKKTDEITRFCPECGARLPTPSDAAAIPPTVVLPPQPAIPATRPLNESPLGATPTQRFEAPPAASAIDQWAATQTFPAPTAAAQPTPTAQPMNNRTTWLLVGGGGCLALIFLISCVSLAAFLAFDQFSNLNPVAVTTVPQTGGGGIVPTLDTPLSAGAVLLRENFDQPSSSVVESSESQTVRFAFEDGAYVIETKVAERIAWTTVGDPYDDIRITVDTRMRATDPVAAIGLVFNHQDDDNFYLYSISNDGYYALEILVEDQWEILIDWTPSNQIDATNNRMSVATRGDRITLYVNDQQIEETRDGTFIGGSAGIALTSFDEAPTQVSFDNLVITRN</sequence>
<evidence type="ECO:0000256" key="1">
    <source>
        <dbReference type="SAM" id="Phobius"/>
    </source>
</evidence>
<keyword evidence="1" id="KW-0812">Transmembrane</keyword>
<feature type="transmembrane region" description="Helical" evidence="1">
    <location>
        <begin position="107"/>
        <end position="133"/>
    </location>
</feature>
<comment type="caution">
    <text evidence="3">The sequence shown here is derived from an EMBL/GenBank/DDBJ whole genome shotgun (WGS) entry which is preliminary data.</text>
</comment>
<evidence type="ECO:0000313" key="4">
    <source>
        <dbReference type="Proteomes" id="UP000280307"/>
    </source>
</evidence>
<evidence type="ECO:0000313" key="3">
    <source>
        <dbReference type="EMBL" id="RRR76598.1"/>
    </source>
</evidence>
<dbReference type="Proteomes" id="UP000280307">
    <property type="component" value="Unassembled WGS sequence"/>
</dbReference>
<keyword evidence="1" id="KW-1133">Transmembrane helix</keyword>
<keyword evidence="1" id="KW-0472">Membrane</keyword>
<gene>
    <name evidence="3" type="ORF">EI684_02740</name>
</gene>
<dbReference type="EMBL" id="RSAS01000110">
    <property type="protein sequence ID" value="RRR76598.1"/>
    <property type="molecule type" value="Genomic_DNA"/>
</dbReference>
<dbReference type="AlphaFoldDB" id="A0A426U8M3"/>